<keyword evidence="8 9" id="KW-0472">Membrane</keyword>
<dbReference type="Proteomes" id="UP000585638">
    <property type="component" value="Unassembled WGS sequence"/>
</dbReference>
<feature type="transmembrane region" description="Helical" evidence="9">
    <location>
        <begin position="288"/>
        <end position="308"/>
    </location>
</feature>
<feature type="transmembrane region" description="Helical" evidence="9">
    <location>
        <begin position="381"/>
        <end position="404"/>
    </location>
</feature>
<feature type="transmembrane region" description="Helical" evidence="9">
    <location>
        <begin position="195"/>
        <end position="222"/>
    </location>
</feature>
<dbReference type="GO" id="GO:0022857">
    <property type="term" value="F:transmembrane transporter activity"/>
    <property type="evidence" value="ECO:0007669"/>
    <property type="project" value="InterPro"/>
</dbReference>
<dbReference type="InterPro" id="IPR036890">
    <property type="entry name" value="HATPase_C_sf"/>
</dbReference>
<evidence type="ECO:0000259" key="10">
    <source>
        <dbReference type="PROSITE" id="PS50109"/>
    </source>
</evidence>
<dbReference type="PROSITE" id="PS50109">
    <property type="entry name" value="HIS_KIN"/>
    <property type="match status" value="1"/>
</dbReference>
<evidence type="ECO:0000313" key="11">
    <source>
        <dbReference type="EMBL" id="MBB5895420.1"/>
    </source>
</evidence>
<dbReference type="RefSeq" id="WP_184867215.1">
    <property type="nucleotide sequence ID" value="NZ_JACHIR010000001.1"/>
</dbReference>
<dbReference type="GO" id="GO:0016020">
    <property type="term" value="C:membrane"/>
    <property type="evidence" value="ECO:0007669"/>
    <property type="project" value="UniProtKB-SubCell"/>
</dbReference>
<dbReference type="InterPro" id="IPR003594">
    <property type="entry name" value="HATPase_dom"/>
</dbReference>
<evidence type="ECO:0000256" key="3">
    <source>
        <dbReference type="ARBA" id="ARBA00022679"/>
    </source>
</evidence>
<sequence length="857" mass="91860">MQTWVVVLASVAYLGTLFAVAFHGDRRADKGRSVINNGWVYSLSLAVYATSWTYYGGVGSAATVGVGFLPIYLGPTIMLTLGWLVLRRIIRISKRNRITSLADFVSARYGKSSALGGLVAVMAVIGIVPYISLQLKAVSQTFEIIRRQPAVFRDAQLAHVPLLQDTALYVALLLAGFTILFGTRHLDATERHEGMVAAVAFEAVVKFIAFVAVGVFVTFFLYDGFGDLFSKASQAGLGTLFTLHQSSATWIWQNVLSALAIIMLPRQWQIGVVENVAERHVKRAMWAFPLYLLTLSLFVLPIAAAGLLRLSGSADADAYVLALPISGGQEALALLVFLGGLSAATGMIIVETVALSTMVSNSLVLPVLLKTRPKLATRTDLGPLILGIRRATIVAVMLLGFGYFRVADRATALASIGLVSFAAVAQFAPAILGGLFWKGGTRAGALTGLSAGFAVWAYTSLLPTFAEAGWLPTTFLQHGPFGIDALRPQALFGVSGMDSLSHTMFWSLVFNLGGYIAVSVFGRPSATEQAQAVLFVDALHEPENARRWRGRVAIGELRALLERFLGPKAATAALGDRSTVVSPATEADPAMIQHVETVLAGAVGAASARILVASVVGEEQLSVEKVIEMIDEASEVAALEERHRLARELHDSVSQALFSMTLHTRAVELAAQREGCDPDGPIARGLIELRSLTQGALSEMRASLFQLRPGALHEDGLTEAIRKQATAIATRENVTIKVDAPDARLPLDERAEDELFRVVQEAVHNSVKHASPHRIDIRLCEHPDQAGALLIEVADDGAGFDPTDTREDGMGLPGMRERLARLGGLLVVDSAPGRHTTVQAVLPGALHDLSNQLGERR</sequence>
<dbReference type="PANTHER" id="PTHR24421">
    <property type="entry name" value="NITRATE/NITRITE SENSOR PROTEIN NARX-RELATED"/>
    <property type="match status" value="1"/>
</dbReference>
<dbReference type="Gene3D" id="3.30.565.10">
    <property type="entry name" value="Histidine kinase-like ATPase, C-terminal domain"/>
    <property type="match status" value="1"/>
</dbReference>
<feature type="transmembrane region" description="Helical" evidence="9">
    <location>
        <begin position="166"/>
        <end position="183"/>
    </location>
</feature>
<feature type="transmembrane region" description="Helical" evidence="9">
    <location>
        <begin position="504"/>
        <end position="522"/>
    </location>
</feature>
<dbReference type="SMART" id="SM00387">
    <property type="entry name" value="HATPase_c"/>
    <property type="match status" value="1"/>
</dbReference>
<dbReference type="InterPro" id="IPR005467">
    <property type="entry name" value="His_kinase_dom"/>
</dbReference>
<dbReference type="CDD" id="cd16917">
    <property type="entry name" value="HATPase_UhpB-NarQ-NarX-like"/>
    <property type="match status" value="1"/>
</dbReference>
<feature type="transmembrane region" description="Helical" evidence="9">
    <location>
        <begin position="114"/>
        <end position="133"/>
    </location>
</feature>
<dbReference type="SUPFAM" id="SSF55874">
    <property type="entry name" value="ATPase domain of HSP90 chaperone/DNA topoisomerase II/histidine kinase"/>
    <property type="match status" value="1"/>
</dbReference>
<dbReference type="InterPro" id="IPR011712">
    <property type="entry name" value="Sig_transdc_His_kin_sub3_dim/P"/>
</dbReference>
<keyword evidence="3" id="KW-0808">Transferase</keyword>
<dbReference type="PANTHER" id="PTHR24421:SF61">
    <property type="entry name" value="OXYGEN SENSOR HISTIDINE KINASE NREB"/>
    <property type="match status" value="1"/>
</dbReference>
<organism evidence="11 12">
    <name type="scientific">Kutzneria kofuensis</name>
    <dbReference type="NCBI Taxonomy" id="103725"/>
    <lineage>
        <taxon>Bacteria</taxon>
        <taxon>Bacillati</taxon>
        <taxon>Actinomycetota</taxon>
        <taxon>Actinomycetes</taxon>
        <taxon>Pseudonocardiales</taxon>
        <taxon>Pseudonocardiaceae</taxon>
        <taxon>Kutzneria</taxon>
    </lineage>
</organism>
<evidence type="ECO:0000256" key="5">
    <source>
        <dbReference type="ARBA" id="ARBA00022777"/>
    </source>
</evidence>
<dbReference type="GO" id="GO:0046983">
    <property type="term" value="F:protein dimerization activity"/>
    <property type="evidence" value="ECO:0007669"/>
    <property type="project" value="InterPro"/>
</dbReference>
<evidence type="ECO:0000313" key="12">
    <source>
        <dbReference type="Proteomes" id="UP000585638"/>
    </source>
</evidence>
<gene>
    <name evidence="11" type="ORF">BJ998_006616</name>
</gene>
<keyword evidence="6 9" id="KW-1133">Transmembrane helix</keyword>
<dbReference type="InterPro" id="IPR038377">
    <property type="entry name" value="Na/Glc_symporter_sf"/>
</dbReference>
<proteinExistence type="inferred from homology"/>
<dbReference type="Pfam" id="PF02518">
    <property type="entry name" value="HATPase_c"/>
    <property type="match status" value="1"/>
</dbReference>
<comment type="similarity">
    <text evidence="2">Belongs to the sodium:solute symporter (SSF) (TC 2.A.21) family.</text>
</comment>
<evidence type="ECO:0000256" key="4">
    <source>
        <dbReference type="ARBA" id="ARBA00022692"/>
    </source>
</evidence>
<evidence type="ECO:0000256" key="9">
    <source>
        <dbReference type="SAM" id="Phobius"/>
    </source>
</evidence>
<name>A0A7W9KMX9_9PSEU</name>
<keyword evidence="4 9" id="KW-0812">Transmembrane</keyword>
<dbReference type="Gene3D" id="1.20.5.1930">
    <property type="match status" value="1"/>
</dbReference>
<dbReference type="EMBL" id="JACHIR010000001">
    <property type="protein sequence ID" value="MBB5895420.1"/>
    <property type="molecule type" value="Genomic_DNA"/>
</dbReference>
<dbReference type="GO" id="GO:0000155">
    <property type="term" value="F:phosphorelay sensor kinase activity"/>
    <property type="evidence" value="ECO:0007669"/>
    <property type="project" value="InterPro"/>
</dbReference>
<feature type="transmembrane region" description="Helical" evidence="9">
    <location>
        <begin position="61"/>
        <end position="86"/>
    </location>
</feature>
<evidence type="ECO:0000256" key="8">
    <source>
        <dbReference type="ARBA" id="ARBA00023136"/>
    </source>
</evidence>
<reference evidence="11 12" key="1">
    <citation type="submission" date="2020-08" db="EMBL/GenBank/DDBJ databases">
        <title>Sequencing the genomes of 1000 actinobacteria strains.</title>
        <authorList>
            <person name="Klenk H.-P."/>
        </authorList>
    </citation>
    <scope>NUCLEOTIDE SEQUENCE [LARGE SCALE GENOMIC DNA]</scope>
    <source>
        <strain evidence="11 12">DSM 43851</strain>
    </source>
</reference>
<feature type="transmembrane region" description="Helical" evidence="9">
    <location>
        <begin position="34"/>
        <end position="55"/>
    </location>
</feature>
<evidence type="ECO:0000256" key="7">
    <source>
        <dbReference type="ARBA" id="ARBA00023012"/>
    </source>
</evidence>
<evidence type="ECO:0000256" key="1">
    <source>
        <dbReference type="ARBA" id="ARBA00004141"/>
    </source>
</evidence>
<evidence type="ECO:0000256" key="6">
    <source>
        <dbReference type="ARBA" id="ARBA00022989"/>
    </source>
</evidence>
<dbReference type="PROSITE" id="PS50283">
    <property type="entry name" value="NA_SOLUT_SYMP_3"/>
    <property type="match status" value="1"/>
</dbReference>
<comment type="caution">
    <text evidence="11">The sequence shown here is derived from an EMBL/GenBank/DDBJ whole genome shotgun (WGS) entry which is preliminary data.</text>
</comment>
<dbReference type="InterPro" id="IPR001734">
    <property type="entry name" value="Na/solute_symporter"/>
</dbReference>
<comment type="subcellular location">
    <subcellularLocation>
        <location evidence="1">Membrane</location>
        <topology evidence="1">Multi-pass membrane protein</topology>
    </subcellularLocation>
</comment>
<keyword evidence="12" id="KW-1185">Reference proteome</keyword>
<feature type="transmembrane region" description="Helical" evidence="9">
    <location>
        <begin position="6"/>
        <end position="22"/>
    </location>
</feature>
<feature type="domain" description="Histidine kinase" evidence="10">
    <location>
        <begin position="688"/>
        <end position="846"/>
    </location>
</feature>
<keyword evidence="5" id="KW-0418">Kinase</keyword>
<dbReference type="Pfam" id="PF07730">
    <property type="entry name" value="HisKA_3"/>
    <property type="match status" value="1"/>
</dbReference>
<dbReference type="CDD" id="cd10322">
    <property type="entry name" value="SLC5sbd"/>
    <property type="match status" value="1"/>
</dbReference>
<dbReference type="Gene3D" id="1.20.1730.10">
    <property type="entry name" value="Sodium/glucose cotransporter"/>
    <property type="match status" value="1"/>
</dbReference>
<feature type="transmembrane region" description="Helical" evidence="9">
    <location>
        <begin position="347"/>
        <end position="369"/>
    </location>
</feature>
<accession>A0A7W9KMX9</accession>
<feature type="transmembrane region" description="Helical" evidence="9">
    <location>
        <begin position="444"/>
        <end position="466"/>
    </location>
</feature>
<dbReference type="AlphaFoldDB" id="A0A7W9KMX9"/>
<protein>
    <submittedName>
        <fullName evidence="11">Na+/proline symporter</fullName>
    </submittedName>
</protein>
<feature type="transmembrane region" description="Helical" evidence="9">
    <location>
        <begin position="410"/>
        <end position="437"/>
    </location>
</feature>
<evidence type="ECO:0000256" key="2">
    <source>
        <dbReference type="ARBA" id="ARBA00006434"/>
    </source>
</evidence>
<dbReference type="InterPro" id="IPR050482">
    <property type="entry name" value="Sensor_HK_TwoCompSys"/>
</dbReference>
<keyword evidence="7" id="KW-0902">Two-component regulatory system</keyword>